<dbReference type="InterPro" id="IPR036390">
    <property type="entry name" value="WH_DNA-bd_sf"/>
</dbReference>
<protein>
    <submittedName>
        <fullName evidence="2">Helix-turn-helix transcriptional regulator</fullName>
    </submittedName>
</protein>
<reference evidence="2" key="2">
    <citation type="journal article" date="2021" name="PeerJ">
        <title>Extensive microbial diversity within the chicken gut microbiome revealed by metagenomics and culture.</title>
        <authorList>
            <person name="Gilroy R."/>
            <person name="Ravi A."/>
            <person name="Getino M."/>
            <person name="Pursley I."/>
            <person name="Horton D.L."/>
            <person name="Alikhan N.F."/>
            <person name="Baker D."/>
            <person name="Gharbi K."/>
            <person name="Hall N."/>
            <person name="Watson M."/>
            <person name="Adriaenssens E.M."/>
            <person name="Foster-Nyarko E."/>
            <person name="Jarju S."/>
            <person name="Secka A."/>
            <person name="Antonio M."/>
            <person name="Oren A."/>
            <person name="Chaudhuri R.R."/>
            <person name="La Ragione R."/>
            <person name="Hildebrand F."/>
            <person name="Pallen M.J."/>
        </authorList>
    </citation>
    <scope>NUCLEOTIDE SEQUENCE</scope>
    <source>
        <strain evidence="2">ChiBcec2-4451</strain>
    </source>
</reference>
<dbReference type="InterPro" id="IPR005149">
    <property type="entry name" value="Tscrpt_reg_PadR_N"/>
</dbReference>
<dbReference type="EMBL" id="DVON01000272">
    <property type="protein sequence ID" value="HIV13990.1"/>
    <property type="molecule type" value="Genomic_DNA"/>
</dbReference>
<reference evidence="2" key="1">
    <citation type="submission" date="2020-10" db="EMBL/GenBank/DDBJ databases">
        <authorList>
            <person name="Gilroy R."/>
        </authorList>
    </citation>
    <scope>NUCLEOTIDE SEQUENCE</scope>
    <source>
        <strain evidence="2">ChiBcec2-4451</strain>
    </source>
</reference>
<proteinExistence type="predicted"/>
<dbReference type="Proteomes" id="UP000886723">
    <property type="component" value="Unassembled WGS sequence"/>
</dbReference>
<dbReference type="InterPro" id="IPR052509">
    <property type="entry name" value="Metal_resp_DNA-bind_regulator"/>
</dbReference>
<organism evidence="2 3">
    <name type="scientific">Candidatus Pullilachnospira stercoravium</name>
    <dbReference type="NCBI Taxonomy" id="2840913"/>
    <lineage>
        <taxon>Bacteria</taxon>
        <taxon>Bacillati</taxon>
        <taxon>Bacillota</taxon>
        <taxon>Clostridia</taxon>
        <taxon>Lachnospirales</taxon>
        <taxon>Lachnospiraceae</taxon>
        <taxon>Lachnospiraceae incertae sedis</taxon>
        <taxon>Candidatus Pullilachnospira</taxon>
    </lineage>
</organism>
<dbReference type="Pfam" id="PF03551">
    <property type="entry name" value="PadR"/>
    <property type="match status" value="1"/>
</dbReference>
<feature type="non-terminal residue" evidence="2">
    <location>
        <position position="102"/>
    </location>
</feature>
<dbReference type="Gene3D" id="1.10.10.10">
    <property type="entry name" value="Winged helix-like DNA-binding domain superfamily/Winged helix DNA-binding domain"/>
    <property type="match status" value="1"/>
</dbReference>
<evidence type="ECO:0000313" key="3">
    <source>
        <dbReference type="Proteomes" id="UP000886723"/>
    </source>
</evidence>
<dbReference type="InterPro" id="IPR036388">
    <property type="entry name" value="WH-like_DNA-bd_sf"/>
</dbReference>
<gene>
    <name evidence="2" type="ORF">IAA63_12760</name>
</gene>
<feature type="domain" description="Transcription regulator PadR N-terminal" evidence="1">
    <location>
        <begin position="16"/>
        <end position="90"/>
    </location>
</feature>
<evidence type="ECO:0000259" key="1">
    <source>
        <dbReference type="Pfam" id="PF03551"/>
    </source>
</evidence>
<sequence length="102" mass="11891">MRGEKGTKALPVEMIILKILSEEDAYGYQISQLIREYSDDTISIAEGTMYPVLYRMLDKGYISDYKKKVGKRMERVYYHIEKQGEDALQELIAEYRKTINGV</sequence>
<comment type="caution">
    <text evidence="2">The sequence shown here is derived from an EMBL/GenBank/DDBJ whole genome shotgun (WGS) entry which is preliminary data.</text>
</comment>
<dbReference type="PANTHER" id="PTHR33169">
    <property type="entry name" value="PADR-FAMILY TRANSCRIPTIONAL REGULATOR"/>
    <property type="match status" value="1"/>
</dbReference>
<dbReference type="AlphaFoldDB" id="A0A9D1T6U0"/>
<accession>A0A9D1T6U0</accession>
<dbReference type="PANTHER" id="PTHR33169:SF14">
    <property type="entry name" value="TRANSCRIPTIONAL REGULATOR RV3488"/>
    <property type="match status" value="1"/>
</dbReference>
<name>A0A9D1T6U0_9FIRM</name>
<evidence type="ECO:0000313" key="2">
    <source>
        <dbReference type="EMBL" id="HIV13990.1"/>
    </source>
</evidence>
<dbReference type="SUPFAM" id="SSF46785">
    <property type="entry name" value="Winged helix' DNA-binding domain"/>
    <property type="match status" value="1"/>
</dbReference>